<sequence length="294" mass="31949">MMVVFGTPTVNQNANTFLNTDWNTCLQLCYQSVPCLLAWQSGSDCLTFNYTATGPVTQLQSGSVVAFKVDNPSSQCPNGTNPPTFNNKNATGSLSITDSTEDKTVTRISYETYLEGGIWHFGYTYAKSCPDGFNSNLRADGSIKCFRQWLPSDGGVFDHDRAVAICTEDFSSLAGITTQEDLTFVTNIVQALRYNVSSPNVYARIVGIRTNSCQGSPKSATCQSVKGFEFTDTTVQNFTYYNWLTNSSAQASTSDNCIVMVANGTNPITTDVRSCDADTPLPASIVICSRPAWV</sequence>
<evidence type="ECO:0000259" key="2">
    <source>
        <dbReference type="SMART" id="SM00034"/>
    </source>
</evidence>
<protein>
    <recommendedName>
        <fullName evidence="6">PAN-3 domain-containing protein</fullName>
    </recommendedName>
</protein>
<evidence type="ECO:0000256" key="1">
    <source>
        <dbReference type="SAM" id="MobiDB-lite"/>
    </source>
</evidence>
<accession>A0AAE9D3W6</accession>
<evidence type="ECO:0008006" key="6">
    <source>
        <dbReference type="Google" id="ProtNLM"/>
    </source>
</evidence>
<dbReference type="OMA" id="MIVVYGK"/>
<dbReference type="CDD" id="cd00037">
    <property type="entry name" value="CLECT"/>
    <property type="match status" value="1"/>
</dbReference>
<feature type="domain" description="PAN-3" evidence="3">
    <location>
        <begin position="1"/>
        <end position="103"/>
    </location>
</feature>
<dbReference type="SMART" id="SM00605">
    <property type="entry name" value="CW"/>
    <property type="match status" value="1"/>
</dbReference>
<evidence type="ECO:0000259" key="3">
    <source>
        <dbReference type="SMART" id="SM00605"/>
    </source>
</evidence>
<dbReference type="Gene3D" id="3.10.100.10">
    <property type="entry name" value="Mannose-Binding Protein A, subunit A"/>
    <property type="match status" value="1"/>
</dbReference>
<dbReference type="InterPro" id="IPR001304">
    <property type="entry name" value="C-type_lectin-like"/>
</dbReference>
<dbReference type="Proteomes" id="UP000827892">
    <property type="component" value="Chromosome IV"/>
</dbReference>
<proteinExistence type="predicted"/>
<feature type="domain" description="C-type lectin" evidence="2">
    <location>
        <begin position="129"/>
        <end position="289"/>
    </location>
</feature>
<dbReference type="SUPFAM" id="SSF56436">
    <property type="entry name" value="C-type lectin-like"/>
    <property type="match status" value="1"/>
</dbReference>
<name>A0AAE9D3W6_CAEBR</name>
<dbReference type="PANTHER" id="PTHR47629">
    <property type="entry name" value="C-TYPE LECTIN-RELATED"/>
    <property type="match status" value="1"/>
</dbReference>
<dbReference type="EMBL" id="CP090894">
    <property type="protein sequence ID" value="ULT94199.1"/>
    <property type="molecule type" value="Genomic_DNA"/>
</dbReference>
<evidence type="ECO:0000313" key="4">
    <source>
        <dbReference type="EMBL" id="ULT94199.1"/>
    </source>
</evidence>
<dbReference type="AlphaFoldDB" id="A0AAE9D3W6"/>
<evidence type="ECO:0000313" key="5">
    <source>
        <dbReference type="Proteomes" id="UP000827892"/>
    </source>
</evidence>
<feature type="region of interest" description="Disordered" evidence="1">
    <location>
        <begin position="74"/>
        <end position="96"/>
    </location>
</feature>
<dbReference type="PANTHER" id="PTHR47629:SF1">
    <property type="entry name" value="C-TYPE LECTIN DOMAIN-CONTAINING PROTEIN-RELATED"/>
    <property type="match status" value="1"/>
</dbReference>
<dbReference type="Pfam" id="PF08277">
    <property type="entry name" value="PAN_3"/>
    <property type="match status" value="1"/>
</dbReference>
<reference evidence="4 5" key="1">
    <citation type="submission" date="2022-05" db="EMBL/GenBank/DDBJ databases">
        <title>Chromosome-level reference genomes for two strains of Caenorhabditis briggsae: an improved platform for comparative genomics.</title>
        <authorList>
            <person name="Stevens L."/>
            <person name="Andersen E.C."/>
        </authorList>
    </citation>
    <scope>NUCLEOTIDE SEQUENCE [LARGE SCALE GENOMIC DNA]</scope>
    <source>
        <strain evidence="4">QX1410_ONT</strain>
        <tissue evidence="4">Whole-organism</tissue>
    </source>
</reference>
<dbReference type="InterPro" id="IPR016186">
    <property type="entry name" value="C-type_lectin-like/link_sf"/>
</dbReference>
<dbReference type="InterPro" id="IPR006583">
    <property type="entry name" value="PAN-3_domain"/>
</dbReference>
<gene>
    <name evidence="4" type="ORF">L3Y34_003580</name>
</gene>
<organism evidence="4 5">
    <name type="scientific">Caenorhabditis briggsae</name>
    <dbReference type="NCBI Taxonomy" id="6238"/>
    <lineage>
        <taxon>Eukaryota</taxon>
        <taxon>Metazoa</taxon>
        <taxon>Ecdysozoa</taxon>
        <taxon>Nematoda</taxon>
        <taxon>Chromadorea</taxon>
        <taxon>Rhabditida</taxon>
        <taxon>Rhabditina</taxon>
        <taxon>Rhabditomorpha</taxon>
        <taxon>Rhabditoidea</taxon>
        <taxon>Rhabditidae</taxon>
        <taxon>Peloderinae</taxon>
        <taxon>Caenorhabditis</taxon>
    </lineage>
</organism>
<dbReference type="InterPro" id="IPR016187">
    <property type="entry name" value="CTDL_fold"/>
</dbReference>
<dbReference type="SMART" id="SM00034">
    <property type="entry name" value="CLECT"/>
    <property type="match status" value="1"/>
</dbReference>